<evidence type="ECO:0000256" key="9">
    <source>
        <dbReference type="ARBA" id="ARBA00049401"/>
    </source>
</evidence>
<comment type="cofactor">
    <cofactor evidence="1">
        <name>FMN</name>
        <dbReference type="ChEBI" id="CHEBI:58210"/>
    </cofactor>
</comment>
<evidence type="ECO:0000313" key="11">
    <source>
        <dbReference type="Proteomes" id="UP000296352"/>
    </source>
</evidence>
<dbReference type="InterPro" id="IPR013785">
    <property type="entry name" value="Aldolase_TIM"/>
</dbReference>
<dbReference type="EMBL" id="CP039247">
    <property type="protein sequence ID" value="QCB28083.1"/>
    <property type="molecule type" value="Genomic_DNA"/>
</dbReference>
<gene>
    <name evidence="10" type="ORF">CENDO_03950</name>
</gene>
<accession>A0A4P7QEZ6</accession>
<keyword evidence="6" id="KW-0560">Oxidoreductase</keyword>
<evidence type="ECO:0000256" key="2">
    <source>
        <dbReference type="ARBA" id="ARBA00009881"/>
    </source>
</evidence>
<evidence type="ECO:0000256" key="4">
    <source>
        <dbReference type="ARBA" id="ARBA00022630"/>
    </source>
</evidence>
<keyword evidence="7 10" id="KW-0503">Monooxygenase</keyword>
<evidence type="ECO:0000256" key="6">
    <source>
        <dbReference type="ARBA" id="ARBA00023002"/>
    </source>
</evidence>
<sequence>MVWAMSQVIDTLPVPIVVAPMAGGPTTVALVKAAAAAGCISALAWGTIQAREAAEHLRSINGAYGINLFYPQRRLSGAEMAAARAIAEEAGREPGRGLAAVDYTFGWQEKFELALGSTARMVWSMFGCFSPMEIEKLHSAGKEAWVTVTNEAEACEAHARGADVLCVQGPEAGGHRGTWDFTAEPDPRPLPALVGAVHEAVPSATLVAAGGLRSAEDVDGALGWPGVRAVSCGSAFLLTGEAGTSDANRSLIAEGGTTVSTRALSGRYARGMETAYTRAHPDMPPIYPHLSTILAERRAAGEREVSYCLVGINPHLIRGGSAAEVVAQLSGSGH</sequence>
<evidence type="ECO:0000256" key="8">
    <source>
        <dbReference type="ARBA" id="ARBA00031155"/>
    </source>
</evidence>
<dbReference type="Gene3D" id="3.20.20.70">
    <property type="entry name" value="Aldolase class I"/>
    <property type="match status" value="1"/>
</dbReference>
<dbReference type="KEGG" id="cee:CENDO_03950"/>
<dbReference type="PANTHER" id="PTHR42747">
    <property type="entry name" value="NITRONATE MONOOXYGENASE-RELATED"/>
    <property type="match status" value="1"/>
</dbReference>
<dbReference type="GO" id="GO:0009636">
    <property type="term" value="P:response to toxic substance"/>
    <property type="evidence" value="ECO:0007669"/>
    <property type="project" value="UniProtKB-KW"/>
</dbReference>
<dbReference type="Pfam" id="PF03060">
    <property type="entry name" value="NMO"/>
    <property type="match status" value="1"/>
</dbReference>
<dbReference type="SUPFAM" id="SSF51412">
    <property type="entry name" value="Inosine monophosphate dehydrogenase (IMPDH)"/>
    <property type="match status" value="1"/>
</dbReference>
<dbReference type="InterPro" id="IPR004136">
    <property type="entry name" value="NMO"/>
</dbReference>
<evidence type="ECO:0000256" key="1">
    <source>
        <dbReference type="ARBA" id="ARBA00001917"/>
    </source>
</evidence>
<keyword evidence="4" id="KW-0285">Flavoprotein</keyword>
<organism evidence="10 11">
    <name type="scientific">Corynebacterium endometrii</name>
    <dbReference type="NCBI Taxonomy" id="2488819"/>
    <lineage>
        <taxon>Bacteria</taxon>
        <taxon>Bacillati</taxon>
        <taxon>Actinomycetota</taxon>
        <taxon>Actinomycetes</taxon>
        <taxon>Mycobacteriales</taxon>
        <taxon>Corynebacteriaceae</taxon>
        <taxon>Corynebacterium</taxon>
    </lineage>
</organism>
<evidence type="ECO:0000256" key="3">
    <source>
        <dbReference type="ARBA" id="ARBA00022575"/>
    </source>
</evidence>
<dbReference type="GO" id="GO:0018580">
    <property type="term" value="F:nitronate monooxygenase activity"/>
    <property type="evidence" value="ECO:0007669"/>
    <property type="project" value="InterPro"/>
</dbReference>
<comment type="similarity">
    <text evidence="2">Belongs to the nitronate monooxygenase family. NMO class I subfamily.</text>
</comment>
<keyword evidence="3" id="KW-0216">Detoxification</keyword>
<dbReference type="CDD" id="cd04730">
    <property type="entry name" value="NPD_like"/>
    <property type="match status" value="1"/>
</dbReference>
<evidence type="ECO:0000256" key="5">
    <source>
        <dbReference type="ARBA" id="ARBA00022643"/>
    </source>
</evidence>
<reference evidence="10 11" key="1">
    <citation type="submission" date="2019-04" db="EMBL/GenBank/DDBJ databases">
        <title>Corynebacterium endometrii sp. nov., isolated from the uterus of a cow with endometritis.</title>
        <authorList>
            <person name="Ballas P."/>
            <person name="Ruckert C."/>
            <person name="Wagener K."/>
            <person name="Drillich M."/>
            <person name="Kaempfer P."/>
            <person name="Busse H.-J."/>
            <person name="Ehling-Schulz M."/>
        </authorList>
    </citation>
    <scope>NUCLEOTIDE SEQUENCE [LARGE SCALE GENOMIC DNA]</scope>
    <source>
        <strain evidence="10 11">LMM-1653</strain>
    </source>
</reference>
<keyword evidence="11" id="KW-1185">Reference proteome</keyword>
<keyword evidence="5" id="KW-0288">FMN</keyword>
<dbReference type="AlphaFoldDB" id="A0A4P7QEZ6"/>
<evidence type="ECO:0000313" key="10">
    <source>
        <dbReference type="EMBL" id="QCB28083.1"/>
    </source>
</evidence>
<dbReference type="PANTHER" id="PTHR42747:SF3">
    <property type="entry name" value="NITRONATE MONOOXYGENASE-RELATED"/>
    <property type="match status" value="1"/>
</dbReference>
<protein>
    <recommendedName>
        <fullName evidence="8">Propionate 3-nitronate monooxygenase</fullName>
    </recommendedName>
</protein>
<proteinExistence type="inferred from homology"/>
<evidence type="ECO:0000256" key="7">
    <source>
        <dbReference type="ARBA" id="ARBA00023033"/>
    </source>
</evidence>
<dbReference type="Proteomes" id="UP000296352">
    <property type="component" value="Chromosome"/>
</dbReference>
<comment type="catalytic activity">
    <reaction evidence="9">
        <text>3 propionate 3-nitronate + 3 O2 + H2O = 3 3-oxopropanoate + 2 nitrate + nitrite + H2O2 + 3 H(+)</text>
        <dbReference type="Rhea" id="RHEA:57332"/>
        <dbReference type="ChEBI" id="CHEBI:15377"/>
        <dbReference type="ChEBI" id="CHEBI:15378"/>
        <dbReference type="ChEBI" id="CHEBI:15379"/>
        <dbReference type="ChEBI" id="CHEBI:16240"/>
        <dbReference type="ChEBI" id="CHEBI:16301"/>
        <dbReference type="ChEBI" id="CHEBI:17632"/>
        <dbReference type="ChEBI" id="CHEBI:33190"/>
        <dbReference type="ChEBI" id="CHEBI:136067"/>
    </reaction>
</comment>
<name>A0A4P7QEZ6_9CORY</name>